<dbReference type="PANTHER" id="PTHR42763">
    <property type="entry name" value="ADP-GLUCOSE PHOSPHORYLASE"/>
    <property type="match status" value="1"/>
</dbReference>
<evidence type="ECO:0000259" key="9">
    <source>
        <dbReference type="Pfam" id="PF01087"/>
    </source>
</evidence>
<dbReference type="EC" id="2.7.7.12" evidence="11"/>
<dbReference type="KEGG" id="pbs:Plabr_4442"/>
<dbReference type="UniPathway" id="UPA00214"/>
<evidence type="ECO:0000313" key="11">
    <source>
        <dbReference type="EMBL" id="ADY62014.1"/>
    </source>
</evidence>
<keyword evidence="7" id="KW-0119">Carbohydrate metabolism</keyword>
<evidence type="ECO:0000256" key="5">
    <source>
        <dbReference type="ARBA" id="ARBA00022723"/>
    </source>
</evidence>
<keyword evidence="6" id="KW-0862">Zinc</keyword>
<dbReference type="PANTHER" id="PTHR42763:SF1">
    <property type="entry name" value="UDP-GLUCOSE--HEXOSE-1-PHOSPHATE URIDYLYLTRANSFERASE"/>
    <property type="match status" value="1"/>
</dbReference>
<protein>
    <submittedName>
        <fullName evidence="11">UDP-glucose--hexose-1-phosphateuridylyltransferase</fullName>
        <ecNumber evidence="11">2.7.7.12</ecNumber>
    </submittedName>
</protein>
<dbReference type="RefSeq" id="WP_013630719.1">
    <property type="nucleotide sequence ID" value="NC_015174.1"/>
</dbReference>
<evidence type="ECO:0000256" key="1">
    <source>
        <dbReference type="ARBA" id="ARBA00001947"/>
    </source>
</evidence>
<dbReference type="Gene3D" id="3.30.428.10">
    <property type="entry name" value="HIT-like"/>
    <property type="match status" value="2"/>
</dbReference>
<comment type="similarity">
    <text evidence="2">Belongs to the galactose-1-phosphate uridylyltransferase type 1 family.</text>
</comment>
<feature type="domain" description="Galactose-1-phosphate uridyl transferase C-terminal" evidence="10">
    <location>
        <begin position="200"/>
        <end position="308"/>
    </location>
</feature>
<dbReference type="GO" id="GO:0008108">
    <property type="term" value="F:UDP-glucose:hexose-1-phosphate uridylyltransferase activity"/>
    <property type="evidence" value="ECO:0007669"/>
    <property type="project" value="UniProtKB-EC"/>
</dbReference>
<feature type="domain" description="Galactose-1-phosphate uridyl transferase N-terminal" evidence="9">
    <location>
        <begin position="83"/>
        <end position="182"/>
    </location>
</feature>
<dbReference type="OrthoDB" id="9769064at2"/>
<evidence type="ECO:0000259" key="10">
    <source>
        <dbReference type="Pfam" id="PF02744"/>
    </source>
</evidence>
<gene>
    <name evidence="11" type="ordered locus">Plabr_4442</name>
</gene>
<dbReference type="eggNOG" id="COG1085">
    <property type="taxonomic scope" value="Bacteria"/>
</dbReference>
<evidence type="ECO:0000256" key="4">
    <source>
        <dbReference type="ARBA" id="ARBA00022695"/>
    </source>
</evidence>
<evidence type="ECO:0000256" key="3">
    <source>
        <dbReference type="ARBA" id="ARBA00022679"/>
    </source>
</evidence>
<dbReference type="STRING" id="756272.Plabr_4442"/>
<evidence type="ECO:0000256" key="8">
    <source>
        <dbReference type="PIRSR" id="PIRSR000808-1"/>
    </source>
</evidence>
<dbReference type="InterPro" id="IPR053177">
    <property type="entry name" value="ADP-glucose_phosphorylase"/>
</dbReference>
<accession>F0SLA8</accession>
<keyword evidence="12" id="KW-1185">Reference proteome</keyword>
<keyword evidence="4 11" id="KW-0548">Nucleotidyltransferase</keyword>
<dbReference type="Pfam" id="PF02744">
    <property type="entry name" value="GalP_UDP_tr_C"/>
    <property type="match status" value="1"/>
</dbReference>
<keyword evidence="5" id="KW-0479">Metal-binding</keyword>
<comment type="cofactor">
    <cofactor evidence="1">
        <name>Zn(2+)</name>
        <dbReference type="ChEBI" id="CHEBI:29105"/>
    </cofactor>
</comment>
<name>F0SLA8_RUBBR</name>
<feature type="active site" description="Tele-UMP-histidine intermediate" evidence="8">
    <location>
        <position position="173"/>
    </location>
</feature>
<dbReference type="GO" id="GO:0006012">
    <property type="term" value="P:galactose metabolic process"/>
    <property type="evidence" value="ECO:0007669"/>
    <property type="project" value="UniProtKB-UniPathway"/>
</dbReference>
<proteinExistence type="inferred from homology"/>
<dbReference type="InterPro" id="IPR036265">
    <property type="entry name" value="HIT-like_sf"/>
</dbReference>
<evidence type="ECO:0000256" key="6">
    <source>
        <dbReference type="ARBA" id="ARBA00022833"/>
    </source>
</evidence>
<dbReference type="AlphaFoldDB" id="F0SLA8"/>
<dbReference type="InterPro" id="IPR001937">
    <property type="entry name" value="GalP_UDPtransf1"/>
</dbReference>
<dbReference type="PIRSF" id="PIRSF000808">
    <property type="entry name" value="GalT"/>
    <property type="match status" value="1"/>
</dbReference>
<evidence type="ECO:0000313" key="12">
    <source>
        <dbReference type="Proteomes" id="UP000006860"/>
    </source>
</evidence>
<dbReference type="SUPFAM" id="SSF54197">
    <property type="entry name" value="HIT-like"/>
    <property type="match status" value="2"/>
</dbReference>
<evidence type="ECO:0000256" key="7">
    <source>
        <dbReference type="ARBA" id="ARBA00023277"/>
    </source>
</evidence>
<dbReference type="HOGENOM" id="CLU_029960_1_0_0"/>
<organism evidence="11 12">
    <name type="scientific">Rubinisphaera brasiliensis (strain ATCC 49424 / DSM 5305 / JCM 21570 / IAM 15109 / NBRC 103401 / IFAM 1448)</name>
    <name type="common">Planctomyces brasiliensis</name>
    <dbReference type="NCBI Taxonomy" id="756272"/>
    <lineage>
        <taxon>Bacteria</taxon>
        <taxon>Pseudomonadati</taxon>
        <taxon>Planctomycetota</taxon>
        <taxon>Planctomycetia</taxon>
        <taxon>Planctomycetales</taxon>
        <taxon>Planctomycetaceae</taxon>
        <taxon>Rubinisphaera</taxon>
    </lineage>
</organism>
<dbReference type="InterPro" id="IPR005849">
    <property type="entry name" value="GalP_Utransf_N"/>
</dbReference>
<dbReference type="GO" id="GO:0008270">
    <property type="term" value="F:zinc ion binding"/>
    <property type="evidence" value="ECO:0007669"/>
    <property type="project" value="InterPro"/>
</dbReference>
<keyword evidence="3 11" id="KW-0808">Transferase</keyword>
<dbReference type="Proteomes" id="UP000006860">
    <property type="component" value="Chromosome"/>
</dbReference>
<dbReference type="InterPro" id="IPR005850">
    <property type="entry name" value="GalP_Utransf_C"/>
</dbReference>
<reference evidence="12" key="1">
    <citation type="submission" date="2011-02" db="EMBL/GenBank/DDBJ databases">
        <title>The complete genome of Planctomyces brasiliensis DSM 5305.</title>
        <authorList>
            <person name="Lucas S."/>
            <person name="Copeland A."/>
            <person name="Lapidus A."/>
            <person name="Bruce D."/>
            <person name="Goodwin L."/>
            <person name="Pitluck S."/>
            <person name="Kyrpides N."/>
            <person name="Mavromatis K."/>
            <person name="Pagani I."/>
            <person name="Ivanova N."/>
            <person name="Ovchinnikova G."/>
            <person name="Lu M."/>
            <person name="Detter J.C."/>
            <person name="Han C."/>
            <person name="Land M."/>
            <person name="Hauser L."/>
            <person name="Markowitz V."/>
            <person name="Cheng J.-F."/>
            <person name="Hugenholtz P."/>
            <person name="Woyke T."/>
            <person name="Wu D."/>
            <person name="Tindall B."/>
            <person name="Pomrenke H.G."/>
            <person name="Brambilla E."/>
            <person name="Klenk H.-P."/>
            <person name="Eisen J.A."/>
        </authorList>
    </citation>
    <scope>NUCLEOTIDE SEQUENCE [LARGE SCALE GENOMIC DNA]</scope>
    <source>
        <strain evidence="12">ATCC 49424 / DSM 5305 / JCM 21570 / NBRC 103401 / IFAM 1448</strain>
    </source>
</reference>
<dbReference type="EMBL" id="CP002546">
    <property type="protein sequence ID" value="ADY62014.1"/>
    <property type="molecule type" value="Genomic_DNA"/>
</dbReference>
<evidence type="ECO:0000256" key="2">
    <source>
        <dbReference type="ARBA" id="ARBA00010951"/>
    </source>
</evidence>
<sequence>MLPDDSPQEFSVRRDPIHGWPVFYAPARAKRPFDFGSNESMICGPDDPFAEGNEGVTVAESLAVRDPGTAPDSPGWQVRIIPNKYPALATIADPPAAAGSDDPEMSAAGVHEVIVECPQRETHFSRLSDKQRFLVFQSMRDRLRQLEQDERLGHAVIFKNHGQSAGASLAHSHSQLMATQFISPMVQREWTYCQTQTTSQQGNHFADLIARERANQSRLVRETETVIALCPDASRFAFETHLFPLTDEAHFHNADDATLSDLSDCLTDVLRRIETLVGDFHYNLVLHTAPFRETAANGFRWHWEIYPRIAGIAGWELGAGGHVNALYPEVAAQMLRNAVR</sequence>
<dbReference type="Pfam" id="PF01087">
    <property type="entry name" value="GalP_UDP_transf"/>
    <property type="match status" value="1"/>
</dbReference>